<dbReference type="AlphaFoldDB" id="A0A382SI28"/>
<dbReference type="Gene3D" id="2.60.40.4070">
    <property type="match status" value="1"/>
</dbReference>
<dbReference type="EMBL" id="UINC01129240">
    <property type="protein sequence ID" value="SVD09493.1"/>
    <property type="molecule type" value="Genomic_DNA"/>
</dbReference>
<sequence length="204" mass="23112">FEVWETTRGFTEKQIPFLIVENISTDSLWNPGERIILLRDSTTSSYAWELTFYEPADGDTVSPIGGDVFSIFTNRTFVDDIFTFSTISAKEKSTIEKANMKEIYVVPNPYVVSSSIEPLDLQNPQDRGPRRVYFANLPANCTINIYTMIGDLVTSLNHNSSIDDGIEYWDLTTSDNFPVSFGMYIFHVKSENGNESIGRFAIIK</sequence>
<protein>
    <recommendedName>
        <fullName evidence="2">Secretion system C-terminal sorting domain-containing protein</fullName>
    </recommendedName>
</protein>
<evidence type="ECO:0000313" key="1">
    <source>
        <dbReference type="EMBL" id="SVD09493.1"/>
    </source>
</evidence>
<evidence type="ECO:0008006" key="2">
    <source>
        <dbReference type="Google" id="ProtNLM"/>
    </source>
</evidence>
<gene>
    <name evidence="1" type="ORF">METZ01_LOCUS362347</name>
</gene>
<accession>A0A382SI28</accession>
<proteinExistence type="predicted"/>
<feature type="non-terminal residue" evidence="1">
    <location>
        <position position="1"/>
    </location>
</feature>
<name>A0A382SI28_9ZZZZ</name>
<reference evidence="1" key="1">
    <citation type="submission" date="2018-05" db="EMBL/GenBank/DDBJ databases">
        <authorList>
            <person name="Lanie J.A."/>
            <person name="Ng W.-L."/>
            <person name="Kazmierczak K.M."/>
            <person name="Andrzejewski T.M."/>
            <person name="Davidsen T.M."/>
            <person name="Wayne K.J."/>
            <person name="Tettelin H."/>
            <person name="Glass J.I."/>
            <person name="Rusch D."/>
            <person name="Podicherti R."/>
            <person name="Tsui H.-C.T."/>
            <person name="Winkler M.E."/>
        </authorList>
    </citation>
    <scope>NUCLEOTIDE SEQUENCE</scope>
</reference>
<organism evidence="1">
    <name type="scientific">marine metagenome</name>
    <dbReference type="NCBI Taxonomy" id="408172"/>
    <lineage>
        <taxon>unclassified sequences</taxon>
        <taxon>metagenomes</taxon>
        <taxon>ecological metagenomes</taxon>
    </lineage>
</organism>